<feature type="region of interest" description="Disordered" evidence="1">
    <location>
        <begin position="1"/>
        <end position="27"/>
    </location>
</feature>
<gene>
    <name evidence="2" type="ORF">MTY59_22290</name>
</gene>
<name>A0ABM7SQL4_9MYCO</name>
<proteinExistence type="predicted"/>
<reference evidence="2 3" key="2">
    <citation type="submission" date="2021-07" db="EMBL/GenBank/DDBJ databases">
        <authorList>
            <person name="Matsumoto Y."/>
            <person name="Motooka D."/>
            <person name="Nakamura S."/>
        </authorList>
    </citation>
    <scope>NUCLEOTIDE SEQUENCE [LARGE SCALE GENOMIC DNA]</scope>
    <source>
        <strain evidence="2 3">TY59</strain>
    </source>
</reference>
<evidence type="ECO:0000313" key="2">
    <source>
        <dbReference type="EMBL" id="BCZ22374.1"/>
    </source>
</evidence>
<dbReference type="EMBL" id="AP024828">
    <property type="protein sequence ID" value="BCZ22374.1"/>
    <property type="molecule type" value="Genomic_DNA"/>
</dbReference>
<evidence type="ECO:0000256" key="1">
    <source>
        <dbReference type="SAM" id="MobiDB-lite"/>
    </source>
</evidence>
<reference evidence="2 3" key="1">
    <citation type="submission" date="2021-07" db="EMBL/GenBank/DDBJ databases">
        <title>Complete genome sequence of nontuberculous Mycobacterium sp. TY59.</title>
        <authorList>
            <person name="Fukushima K."/>
        </authorList>
    </citation>
    <scope>NUCLEOTIDE SEQUENCE [LARGE SCALE GENOMIC DNA]</scope>
    <source>
        <strain evidence="2 3">TY59</strain>
    </source>
</reference>
<keyword evidence="3" id="KW-1185">Reference proteome</keyword>
<dbReference type="Proteomes" id="UP000826012">
    <property type="component" value="Chromosome"/>
</dbReference>
<feature type="region of interest" description="Disordered" evidence="1">
    <location>
        <begin position="50"/>
        <end position="80"/>
    </location>
</feature>
<protein>
    <submittedName>
        <fullName evidence="2">Uncharacterized protein</fullName>
    </submittedName>
</protein>
<sequence>MVGQDQPVLLGGGADHGHPEGRPSSQIAHRGAFGCANLPEMLIDAGFAVPGGEVGVPPPRRRIGRDDLNRLPEPFEEASRQVGMPVDRGLYRFAQAVRVERAGHGDV</sequence>
<accession>A0ABM7SQL4</accession>
<organism evidence="2 3">
    <name type="scientific">Mycobacterium senriense</name>
    <dbReference type="NCBI Taxonomy" id="2775496"/>
    <lineage>
        <taxon>Bacteria</taxon>
        <taxon>Bacillati</taxon>
        <taxon>Actinomycetota</taxon>
        <taxon>Actinomycetes</taxon>
        <taxon>Mycobacteriales</taxon>
        <taxon>Mycobacteriaceae</taxon>
        <taxon>Mycobacterium</taxon>
        <taxon>Mycobacterium avium complex (MAC)</taxon>
    </lineage>
</organism>
<evidence type="ECO:0000313" key="3">
    <source>
        <dbReference type="Proteomes" id="UP000826012"/>
    </source>
</evidence>